<proteinExistence type="predicted"/>
<accession>W0LK52</accession>
<evidence type="ECO:0000256" key="1">
    <source>
        <dbReference type="SAM" id="Phobius"/>
    </source>
</evidence>
<sequence length="89" mass="9928">MATFSKILFLLSQAYIALASVLFMSGHVLKDPMQNGLYLIYALTLPIVSVVLFILSCCIALKRSNLIFGIANIINFIILFLLFLFKVVV</sequence>
<dbReference type="AlphaFoldDB" id="W0LK52"/>
<evidence type="ECO:0000313" key="2">
    <source>
        <dbReference type="EMBL" id="AHG22712.1"/>
    </source>
</evidence>
<keyword evidence="3" id="KW-1185">Reference proteome</keyword>
<keyword evidence="1" id="KW-0472">Membrane</keyword>
<evidence type="ECO:0000313" key="3">
    <source>
        <dbReference type="Proteomes" id="UP000019030"/>
    </source>
</evidence>
<organism evidence="2 3">
    <name type="scientific">Chania multitudinisentens RB-25</name>
    <dbReference type="NCBI Taxonomy" id="1441930"/>
    <lineage>
        <taxon>Bacteria</taxon>
        <taxon>Pseudomonadati</taxon>
        <taxon>Pseudomonadota</taxon>
        <taxon>Gammaproteobacteria</taxon>
        <taxon>Enterobacterales</taxon>
        <taxon>Yersiniaceae</taxon>
        <taxon>Chania</taxon>
    </lineage>
</organism>
<dbReference type="EMBL" id="CP007044">
    <property type="protein sequence ID" value="AHG22712.1"/>
    <property type="molecule type" value="Genomic_DNA"/>
</dbReference>
<dbReference type="HOGENOM" id="CLU_2452918_0_0_6"/>
<gene>
    <name evidence="2" type="ORF">Z042_07740</name>
</gene>
<feature type="transmembrane region" description="Helical" evidence="1">
    <location>
        <begin position="66"/>
        <end position="85"/>
    </location>
</feature>
<name>W0LK52_9GAMM</name>
<reference evidence="2 3" key="1">
    <citation type="submission" date="2014-01" db="EMBL/GenBank/DDBJ databases">
        <title>Isolation of Serratia multitudinisentens RB-25 from Ex-Landfill site.</title>
        <authorList>
            <person name="Robson E.H.J."/>
        </authorList>
    </citation>
    <scope>NUCLEOTIDE SEQUENCE [LARGE SCALE GENOMIC DNA]</scope>
    <source>
        <strain evidence="2 3">RB-25</strain>
    </source>
</reference>
<feature type="transmembrane region" description="Helical" evidence="1">
    <location>
        <begin position="38"/>
        <end position="59"/>
    </location>
</feature>
<dbReference type="Proteomes" id="UP000019030">
    <property type="component" value="Chromosome"/>
</dbReference>
<protein>
    <submittedName>
        <fullName evidence="2">Uncharacterized protein</fullName>
    </submittedName>
</protein>
<reference evidence="2 3" key="2">
    <citation type="submission" date="2015-03" db="EMBL/GenBank/DDBJ databases">
        <authorList>
            <person name="Chan K.-G."/>
        </authorList>
    </citation>
    <scope>NUCLEOTIDE SEQUENCE [LARGE SCALE GENOMIC DNA]</scope>
    <source>
        <strain evidence="2 3">RB-25</strain>
    </source>
</reference>
<feature type="transmembrane region" description="Helical" evidence="1">
    <location>
        <begin position="7"/>
        <end position="26"/>
    </location>
</feature>
<keyword evidence="1" id="KW-1133">Transmembrane helix</keyword>
<keyword evidence="1" id="KW-0812">Transmembrane</keyword>
<dbReference type="KEGG" id="sfo:Z042_07740"/>